<dbReference type="PROSITE" id="PS50106">
    <property type="entry name" value="PDZ"/>
    <property type="match status" value="1"/>
</dbReference>
<dbReference type="GO" id="GO:0008236">
    <property type="term" value="F:serine-type peptidase activity"/>
    <property type="evidence" value="ECO:0007669"/>
    <property type="project" value="UniProtKB-KW"/>
</dbReference>
<evidence type="ECO:0000313" key="10">
    <source>
        <dbReference type="Proteomes" id="UP000282656"/>
    </source>
</evidence>
<dbReference type="FunFam" id="2.30.42.10:FF:000063">
    <property type="entry name" value="Peptidase, S41 family"/>
    <property type="match status" value="1"/>
</dbReference>
<dbReference type="InterPro" id="IPR041489">
    <property type="entry name" value="PDZ_6"/>
</dbReference>
<dbReference type="InterPro" id="IPR004447">
    <property type="entry name" value="Peptidase_S41A"/>
</dbReference>
<dbReference type="InterPro" id="IPR001478">
    <property type="entry name" value="PDZ"/>
</dbReference>
<evidence type="ECO:0000259" key="8">
    <source>
        <dbReference type="PROSITE" id="PS50106"/>
    </source>
</evidence>
<feature type="compositionally biased region" description="Basic and acidic residues" evidence="6">
    <location>
        <begin position="266"/>
        <end position="285"/>
    </location>
</feature>
<dbReference type="GO" id="GO:0006508">
    <property type="term" value="P:proteolysis"/>
    <property type="evidence" value="ECO:0007669"/>
    <property type="project" value="UniProtKB-KW"/>
</dbReference>
<organism evidence="9 10">
    <name type="scientific">Corallococcus interemptor</name>
    <dbReference type="NCBI Taxonomy" id="2316720"/>
    <lineage>
        <taxon>Bacteria</taxon>
        <taxon>Pseudomonadati</taxon>
        <taxon>Myxococcota</taxon>
        <taxon>Myxococcia</taxon>
        <taxon>Myxococcales</taxon>
        <taxon>Cystobacterineae</taxon>
        <taxon>Myxococcaceae</taxon>
        <taxon>Corallococcus</taxon>
    </lineage>
</organism>
<name>A0A3A8QFB3_9BACT</name>
<keyword evidence="7" id="KW-0732">Signal</keyword>
<evidence type="ECO:0000256" key="7">
    <source>
        <dbReference type="SAM" id="SignalP"/>
    </source>
</evidence>
<dbReference type="GO" id="GO:0004175">
    <property type="term" value="F:endopeptidase activity"/>
    <property type="evidence" value="ECO:0007669"/>
    <property type="project" value="TreeGrafter"/>
</dbReference>
<dbReference type="PANTHER" id="PTHR32060">
    <property type="entry name" value="TAIL-SPECIFIC PROTEASE"/>
    <property type="match status" value="1"/>
</dbReference>
<dbReference type="InterPro" id="IPR029045">
    <property type="entry name" value="ClpP/crotonase-like_dom_sf"/>
</dbReference>
<comment type="similarity">
    <text evidence="1 5">Belongs to the peptidase S41A family.</text>
</comment>
<feature type="region of interest" description="Disordered" evidence="6">
    <location>
        <begin position="261"/>
        <end position="285"/>
    </location>
</feature>
<dbReference type="GO" id="GO:0007165">
    <property type="term" value="P:signal transduction"/>
    <property type="evidence" value="ECO:0007669"/>
    <property type="project" value="TreeGrafter"/>
</dbReference>
<dbReference type="CDD" id="cd07560">
    <property type="entry name" value="Peptidase_S41_CPP"/>
    <property type="match status" value="1"/>
</dbReference>
<feature type="chain" id="PRO_5017445059" evidence="7">
    <location>
        <begin position="25"/>
        <end position="447"/>
    </location>
</feature>
<dbReference type="EMBL" id="RAWM01000120">
    <property type="protein sequence ID" value="RKH61924.1"/>
    <property type="molecule type" value="Genomic_DNA"/>
</dbReference>
<dbReference type="Gene3D" id="3.30.750.44">
    <property type="match status" value="1"/>
</dbReference>
<evidence type="ECO:0000256" key="6">
    <source>
        <dbReference type="SAM" id="MobiDB-lite"/>
    </source>
</evidence>
<dbReference type="SUPFAM" id="SSF50156">
    <property type="entry name" value="PDZ domain-like"/>
    <property type="match status" value="1"/>
</dbReference>
<comment type="caution">
    <text evidence="9">The sequence shown here is derived from an EMBL/GenBank/DDBJ whole genome shotgun (WGS) entry which is preliminary data.</text>
</comment>
<dbReference type="Gene3D" id="3.90.226.10">
    <property type="entry name" value="2-enoyl-CoA Hydratase, Chain A, domain 1"/>
    <property type="match status" value="1"/>
</dbReference>
<keyword evidence="2 5" id="KW-0645">Protease</keyword>
<dbReference type="Gene3D" id="2.30.42.10">
    <property type="match status" value="1"/>
</dbReference>
<evidence type="ECO:0000256" key="3">
    <source>
        <dbReference type="ARBA" id="ARBA00022801"/>
    </source>
</evidence>
<evidence type="ECO:0000256" key="5">
    <source>
        <dbReference type="RuleBase" id="RU004404"/>
    </source>
</evidence>
<dbReference type="Pfam" id="PF03572">
    <property type="entry name" value="Peptidase_S41"/>
    <property type="match status" value="1"/>
</dbReference>
<dbReference type="InterPro" id="IPR055210">
    <property type="entry name" value="CtpA/B_N"/>
</dbReference>
<proteinExistence type="inferred from homology"/>
<dbReference type="PANTHER" id="PTHR32060:SF30">
    <property type="entry name" value="CARBOXY-TERMINAL PROCESSING PROTEASE CTPA"/>
    <property type="match status" value="1"/>
</dbReference>
<dbReference type="Pfam" id="PF17820">
    <property type="entry name" value="PDZ_6"/>
    <property type="match status" value="1"/>
</dbReference>
<dbReference type="InterPro" id="IPR036034">
    <property type="entry name" value="PDZ_sf"/>
</dbReference>
<dbReference type="GO" id="GO:0030288">
    <property type="term" value="C:outer membrane-bounded periplasmic space"/>
    <property type="evidence" value="ECO:0007669"/>
    <property type="project" value="TreeGrafter"/>
</dbReference>
<dbReference type="AlphaFoldDB" id="A0A3A8QFB3"/>
<keyword evidence="4 5" id="KW-0720">Serine protease</keyword>
<keyword evidence="3 5" id="KW-0378">Hydrolase</keyword>
<dbReference type="SMART" id="SM00228">
    <property type="entry name" value="PDZ"/>
    <property type="match status" value="1"/>
</dbReference>
<dbReference type="OrthoDB" id="9812068at2"/>
<sequence length="447" mass="48317">MIRFPKPWRMGFAALLVWGAPALAQKPGDAASREESAYRQLELFARVLSYVENNYVESVDRKTLIQGAIQGMLDTLDPHTLFMPPEIFREMKIDTSGEFGGLGIEIARKGDRLVVVAPIDDTPAARAGIKAGDELLAIDGESTQGMDLARALQKMRGPAGGRVLLTLMRAGFSAPRELAILRDHIRIVSVEGALYDGIGHVKVKNFQDRTDLSLKKELDRLRALNGGKELDGLVLDLRNNPGGLLDQAVAMSDRFLPGNLPIVSTRGRDGRNASEEKSRDRDTEKDYPLVVLVNAGSASASEIVAGALQDHGRAVIMGTQTFGKGSVQTLIELEDGSGLKLTIARYYTPKGRSIQEKGITPDFLVPEDASGKGVDAPREKDLRRHFKAEPSQTTSEVASQPRTLPANLKDWAVTAKLADPQLKVALNYLHGLAPGPASRASGSTAGR</sequence>
<dbReference type="FunFam" id="3.90.226.10:FF:000029">
    <property type="entry name" value="Peptidase, S41 family"/>
    <property type="match status" value="1"/>
</dbReference>
<dbReference type="Proteomes" id="UP000282656">
    <property type="component" value="Unassembled WGS sequence"/>
</dbReference>
<evidence type="ECO:0000313" key="9">
    <source>
        <dbReference type="EMBL" id="RKH61924.1"/>
    </source>
</evidence>
<reference evidence="10" key="1">
    <citation type="submission" date="2018-09" db="EMBL/GenBank/DDBJ databases">
        <authorList>
            <person name="Livingstone P.G."/>
            <person name="Whitworth D.E."/>
        </authorList>
    </citation>
    <scope>NUCLEOTIDE SEQUENCE [LARGE SCALE GENOMIC DNA]</scope>
    <source>
        <strain evidence="10">AB047A</strain>
    </source>
</reference>
<evidence type="ECO:0000256" key="4">
    <source>
        <dbReference type="ARBA" id="ARBA00022825"/>
    </source>
</evidence>
<gene>
    <name evidence="9" type="ORF">D7X96_30805</name>
</gene>
<dbReference type="SUPFAM" id="SSF52096">
    <property type="entry name" value="ClpP/crotonase"/>
    <property type="match status" value="1"/>
</dbReference>
<accession>A0A3A8QFB3</accession>
<keyword evidence="10" id="KW-1185">Reference proteome</keyword>
<dbReference type="SMART" id="SM00245">
    <property type="entry name" value="TSPc"/>
    <property type="match status" value="1"/>
</dbReference>
<dbReference type="Pfam" id="PF22694">
    <property type="entry name" value="CtpB_N-like"/>
    <property type="match status" value="1"/>
</dbReference>
<protein>
    <submittedName>
        <fullName evidence="9">S41 family peptidase</fullName>
    </submittedName>
</protein>
<evidence type="ECO:0000256" key="2">
    <source>
        <dbReference type="ARBA" id="ARBA00022670"/>
    </source>
</evidence>
<feature type="domain" description="PDZ" evidence="8">
    <location>
        <begin position="90"/>
        <end position="170"/>
    </location>
</feature>
<dbReference type="InterPro" id="IPR005151">
    <property type="entry name" value="Tail-specific_protease"/>
</dbReference>
<dbReference type="CDD" id="cd06782">
    <property type="entry name" value="cpPDZ_CPP-like"/>
    <property type="match status" value="1"/>
</dbReference>
<dbReference type="NCBIfam" id="TIGR00225">
    <property type="entry name" value="prc"/>
    <property type="match status" value="1"/>
</dbReference>
<evidence type="ECO:0000256" key="1">
    <source>
        <dbReference type="ARBA" id="ARBA00009179"/>
    </source>
</evidence>
<feature type="signal peptide" evidence="7">
    <location>
        <begin position="1"/>
        <end position="24"/>
    </location>
</feature>